<evidence type="ECO:0000259" key="7">
    <source>
        <dbReference type="PROSITE" id="PS52019"/>
    </source>
</evidence>
<dbReference type="SUPFAM" id="SSF52151">
    <property type="entry name" value="FabD/lysophospholipase-like"/>
    <property type="match status" value="1"/>
</dbReference>
<accession>A0A4V2ELH0</accession>
<evidence type="ECO:0000259" key="5">
    <source>
        <dbReference type="PROSITE" id="PS50075"/>
    </source>
</evidence>
<dbReference type="PANTHER" id="PTHR43775">
    <property type="entry name" value="FATTY ACID SYNTHASE"/>
    <property type="match status" value="1"/>
</dbReference>
<dbReference type="Pfam" id="PF21089">
    <property type="entry name" value="PKS_DH_N"/>
    <property type="match status" value="1"/>
</dbReference>
<dbReference type="InterPro" id="IPR036291">
    <property type="entry name" value="NAD(P)-bd_dom_sf"/>
</dbReference>
<dbReference type="GO" id="GO:0004315">
    <property type="term" value="F:3-oxoacyl-[acyl-carrier-protein] synthase activity"/>
    <property type="evidence" value="ECO:0007669"/>
    <property type="project" value="InterPro"/>
</dbReference>
<dbReference type="PROSITE" id="PS00606">
    <property type="entry name" value="KS3_1"/>
    <property type="match status" value="1"/>
</dbReference>
<dbReference type="SUPFAM" id="SSF53901">
    <property type="entry name" value="Thiolase-like"/>
    <property type="match status" value="1"/>
</dbReference>
<dbReference type="InterPro" id="IPR001227">
    <property type="entry name" value="Ac_transferase_dom_sf"/>
</dbReference>
<feature type="active site" description="Proton acceptor; for dehydratase activity" evidence="4">
    <location>
        <position position="914"/>
    </location>
</feature>
<dbReference type="InterPro" id="IPR050091">
    <property type="entry name" value="PKS_NRPS_Biosynth_Enz"/>
</dbReference>
<dbReference type="InterPro" id="IPR020841">
    <property type="entry name" value="PKS_Beta-ketoAc_synthase_dom"/>
</dbReference>
<dbReference type="SMART" id="SM00827">
    <property type="entry name" value="PKS_AT"/>
    <property type="match status" value="1"/>
</dbReference>
<dbReference type="Pfam" id="PF00550">
    <property type="entry name" value="PP-binding"/>
    <property type="match status" value="1"/>
</dbReference>
<keyword evidence="8" id="KW-0012">Acyltransferase</keyword>
<evidence type="ECO:0000256" key="3">
    <source>
        <dbReference type="ARBA" id="ARBA00022679"/>
    </source>
</evidence>
<feature type="domain" description="PKS/mFAS DH" evidence="7">
    <location>
        <begin position="882"/>
        <end position="1140"/>
    </location>
</feature>
<dbReference type="GO" id="GO:0005737">
    <property type="term" value="C:cytoplasm"/>
    <property type="evidence" value="ECO:0007669"/>
    <property type="project" value="TreeGrafter"/>
</dbReference>
<dbReference type="OrthoDB" id="9778690at2"/>
<evidence type="ECO:0000256" key="4">
    <source>
        <dbReference type="PROSITE-ProRule" id="PRU01363"/>
    </source>
</evidence>
<keyword evidence="1" id="KW-0596">Phosphopantetheine</keyword>
<dbReference type="InterPro" id="IPR014030">
    <property type="entry name" value="Ketoacyl_synth_N"/>
</dbReference>
<dbReference type="GO" id="GO:0006633">
    <property type="term" value="P:fatty acid biosynthetic process"/>
    <property type="evidence" value="ECO:0007669"/>
    <property type="project" value="InterPro"/>
</dbReference>
<dbReference type="PROSITE" id="PS52004">
    <property type="entry name" value="KS3_2"/>
    <property type="match status" value="1"/>
</dbReference>
<dbReference type="Gene3D" id="3.10.129.110">
    <property type="entry name" value="Polyketide synthase dehydratase"/>
    <property type="match status" value="1"/>
</dbReference>
<dbReference type="SUPFAM" id="SSF47336">
    <property type="entry name" value="ACP-like"/>
    <property type="match status" value="1"/>
</dbReference>
<feature type="domain" description="Carrier" evidence="5">
    <location>
        <begin position="1576"/>
        <end position="1653"/>
    </location>
</feature>
<dbReference type="Gene3D" id="3.40.50.720">
    <property type="entry name" value="NAD(P)-binding Rossmann-like Domain"/>
    <property type="match status" value="1"/>
</dbReference>
<dbReference type="Pfam" id="PF08659">
    <property type="entry name" value="KR"/>
    <property type="match status" value="1"/>
</dbReference>
<proteinExistence type="predicted"/>
<dbReference type="InterPro" id="IPR018201">
    <property type="entry name" value="Ketoacyl_synth_AS"/>
</dbReference>
<dbReference type="InterPro" id="IPR014043">
    <property type="entry name" value="Acyl_transferase_dom"/>
</dbReference>
<sequence>MVGIGCRFPGDADTPQRFWDLLREGRDTTTDVPAQRWQSYADAGPRQAAALAATVRRGSFLGDIAGFDADFFGISPREAELMDPQQRILLEVAWEALEHAGIPPRSLAGSETGVFVGSCTDDYRRHLLEDIANMDAWSGIGAARCAVANRVSHALDLRGPSLAVDTACSASLVALHLACQSLRLGESTLALAGGVNILVSPGETVTLDLAGALAADGRSKAFDATADGYGRGEGCGVVVLKLLADAERDGDRVLAVVRGSAVSQDGHTPGIMAPNGAAQEHVMVRACRAAGIEPHTVGFVEAHGTGTLLGDPLEAAALSAVYGAGRDSACPVGSVKANIGHLEGAAGIASVVKAVLALGHARIPASPLATGPNPAIPWQDNGLRIAAEELPWPDTGGPRRACVSGFGYGGTIAHVVLEQAPDRAPATVGGTGRPRVFPLSAASEEALRLHAGRLADRLGEPDAALTPASVGHTLACRRSHLPHRAAVVAADLAGLAAGLYAVAADEPADTVATATAAPAGAGLVWVFSGHGSQWAGMGRELIGSNPVFASVIDELAPVFAEEIGFTPREVLLGGDLGDGADVARVQTMIFAVQVGLAALWKAHGVVPDAVIGHSVGEIAAAVTAGALDLESGARLICRRSRLLERVAGNGAMAMVGLPFDEVTRRLAGTEGVEAAIVSSPVSTVVSGDPAAVGEVVAGWQAEGITVRRVASDVAFHSPQMDPLTAELAAVADLPAAAPVLPVYTTALDDPRAEVKFDGAYWAANLRNPVRLAPAVLAAAQDGYRAFLEISAHPVVTHSIGETLAHHGIDAFVGSTLRRDRPEHETMLAALGEAHCAGVPVDWSRLFPATGPADLPVNPWRHRRLWWTPESGGGPRPHDPASHTLLGAVTPVAGSGLRLWQTTLDDSSRPYPGSHTINGVEIVPAAVFLTSFFDAAAPDGPAPVLRDVALRRPLMTAEPREVQVVADGDAVRLASRAPDGQWITHADAVVDGPGPAVLDRAGAAPAGLPAVPPTLVGDRLSAVGVPSTGFDWTVAELGRGEGALRGQVTFDPGGRPSWAPLLDAVLTLAPVTYPGDPVLRMVVAADRIAVTGEPPKSATVDITVCAGRPDAVDVTVTGPSGDVAATVTGLVYAVIGDQALDADPRRLVHELVWRPVELTPGEDRELVVVGEDVELAQRLAGDRPVTAASAFDPATLTGPADVVLVLAPAAPESAAAYTGLLARTVRRYAGHDTVRLWCVTTNGVVTGADGEQPVAPAAAAIAGLGRVAATSHPGLWGGIVDVEPDTPAEAVRSVVRAAPGEPVVALRGGRALVGRLRRADREPASEAPRCRPDGTYLVTGGPTSLGLRVARRLAEAGARRILFTTAERFPARSKWESTTDEHMLAQIDNVRGLEAAGIAVRVVNLDITDPSQAALLSDTDRYGLPPIRGVVCVTAAAEEPGLAEVDDTDLRVALRTRALGPWLVHERFGTADLDFLVLVSSGEQVAGVSERAGDGSAAAFVDAIVAHRAAGDGLTLVLGLVPGVTEDDVIAAWDHAAARGSGAYTVLRPSGLDTTTPVLSELSETDSEPAAAEPAVLDRAGLVEEVRAQIAREMKLSPADLDPERSLAEQGLDSILTIMVRRRLDKRFDTTLPPTLLWQSPTVSAIADHLLPLLER</sequence>
<dbReference type="GO" id="GO:0004312">
    <property type="term" value="F:fatty acid synthase activity"/>
    <property type="evidence" value="ECO:0007669"/>
    <property type="project" value="TreeGrafter"/>
</dbReference>
<protein>
    <submittedName>
        <fullName evidence="8">Acyltransferase domain-containing protein</fullName>
    </submittedName>
</protein>
<dbReference type="SMART" id="SM00822">
    <property type="entry name" value="PKS_KR"/>
    <property type="match status" value="1"/>
</dbReference>
<feature type="domain" description="Ketosynthase family 3 (KS3)" evidence="6">
    <location>
        <begin position="1"/>
        <end position="419"/>
    </location>
</feature>
<reference evidence="8 9" key="1">
    <citation type="submission" date="2019-02" db="EMBL/GenBank/DDBJ databases">
        <title>Draft genome sequence of Amycolatopsis sp. 8-3EHSu isolated from roots of Suaeda maritima.</title>
        <authorList>
            <person name="Duangmal K."/>
            <person name="Chantavorakit T."/>
        </authorList>
    </citation>
    <scope>NUCLEOTIDE SEQUENCE [LARGE SCALE GENOMIC DNA]</scope>
    <source>
        <strain evidence="8 9">8-3EHSu</strain>
    </source>
</reference>
<name>A0A4V2ELH0_9PSEU</name>
<dbReference type="CDD" id="cd00833">
    <property type="entry name" value="PKS"/>
    <property type="match status" value="1"/>
</dbReference>
<feature type="region of interest" description="C-terminal hotdog fold" evidence="4">
    <location>
        <begin position="1007"/>
        <end position="1140"/>
    </location>
</feature>
<dbReference type="FunFam" id="3.40.47.10:FF:000019">
    <property type="entry name" value="Polyketide synthase type I"/>
    <property type="match status" value="1"/>
</dbReference>
<dbReference type="InterPro" id="IPR020806">
    <property type="entry name" value="PKS_PP-bd"/>
</dbReference>
<evidence type="ECO:0000313" key="9">
    <source>
        <dbReference type="Proteomes" id="UP000292003"/>
    </source>
</evidence>
<dbReference type="InterPro" id="IPR049552">
    <property type="entry name" value="PKS_DH_N"/>
</dbReference>
<dbReference type="Gene3D" id="1.10.1200.10">
    <property type="entry name" value="ACP-like"/>
    <property type="match status" value="1"/>
</dbReference>
<comment type="caution">
    <text evidence="8">The sequence shown here is derived from an EMBL/GenBank/DDBJ whole genome shotgun (WGS) entry which is preliminary data.</text>
</comment>
<dbReference type="InterPro" id="IPR013968">
    <property type="entry name" value="PKS_KR"/>
</dbReference>
<feature type="region of interest" description="N-terminal hotdog fold" evidence="4">
    <location>
        <begin position="882"/>
        <end position="996"/>
    </location>
</feature>
<dbReference type="Gene3D" id="3.40.366.10">
    <property type="entry name" value="Malonyl-Coenzyme A Acyl Carrier Protein, domain 2"/>
    <property type="match status" value="1"/>
</dbReference>
<dbReference type="InterPro" id="IPR036736">
    <property type="entry name" value="ACP-like_sf"/>
</dbReference>
<dbReference type="PROSITE" id="PS50075">
    <property type="entry name" value="CARRIER"/>
    <property type="match status" value="1"/>
</dbReference>
<dbReference type="SUPFAM" id="SSF51735">
    <property type="entry name" value="NAD(P)-binding Rossmann-fold domains"/>
    <property type="match status" value="2"/>
</dbReference>
<dbReference type="GO" id="GO:0031177">
    <property type="term" value="F:phosphopantetheine binding"/>
    <property type="evidence" value="ECO:0007669"/>
    <property type="project" value="InterPro"/>
</dbReference>
<dbReference type="EMBL" id="SFCC01000012">
    <property type="protein sequence ID" value="RZQ61535.1"/>
    <property type="molecule type" value="Genomic_DNA"/>
</dbReference>
<dbReference type="InterPro" id="IPR014031">
    <property type="entry name" value="Ketoacyl_synth_C"/>
</dbReference>
<dbReference type="SMART" id="SM00826">
    <property type="entry name" value="PKS_DH"/>
    <property type="match status" value="1"/>
</dbReference>
<dbReference type="Pfam" id="PF00109">
    <property type="entry name" value="ketoacyl-synt"/>
    <property type="match status" value="1"/>
</dbReference>
<dbReference type="InterPro" id="IPR049900">
    <property type="entry name" value="PKS_mFAS_DH"/>
</dbReference>
<dbReference type="InterPro" id="IPR016039">
    <property type="entry name" value="Thiolase-like"/>
</dbReference>
<keyword evidence="3 8" id="KW-0808">Transferase</keyword>
<organism evidence="8 9">
    <name type="scientific">Amycolatopsis suaedae</name>
    <dbReference type="NCBI Taxonomy" id="2510978"/>
    <lineage>
        <taxon>Bacteria</taxon>
        <taxon>Bacillati</taxon>
        <taxon>Actinomycetota</taxon>
        <taxon>Actinomycetes</taxon>
        <taxon>Pseudonocardiales</taxon>
        <taxon>Pseudonocardiaceae</taxon>
        <taxon>Amycolatopsis</taxon>
    </lineage>
</organism>
<dbReference type="GO" id="GO:0005886">
    <property type="term" value="C:plasma membrane"/>
    <property type="evidence" value="ECO:0007669"/>
    <property type="project" value="TreeGrafter"/>
</dbReference>
<dbReference type="Pfam" id="PF02801">
    <property type="entry name" value="Ketoacyl-synt_C"/>
    <property type="match status" value="1"/>
</dbReference>
<dbReference type="SMART" id="SM01294">
    <property type="entry name" value="PKS_PP_betabranch"/>
    <property type="match status" value="1"/>
</dbReference>
<dbReference type="InterPro" id="IPR016035">
    <property type="entry name" value="Acyl_Trfase/lysoPLipase"/>
</dbReference>
<keyword evidence="9" id="KW-1185">Reference proteome</keyword>
<dbReference type="InterPro" id="IPR009081">
    <property type="entry name" value="PP-bd_ACP"/>
</dbReference>
<dbReference type="PANTHER" id="PTHR43775:SF37">
    <property type="entry name" value="SI:DKEY-61P9.11"/>
    <property type="match status" value="1"/>
</dbReference>
<dbReference type="Pfam" id="PF16197">
    <property type="entry name" value="KAsynt_C_assoc"/>
    <property type="match status" value="1"/>
</dbReference>
<keyword evidence="2" id="KW-0597">Phosphoprotein</keyword>
<dbReference type="Gene3D" id="3.40.47.10">
    <property type="match status" value="1"/>
</dbReference>
<dbReference type="InterPro" id="IPR042104">
    <property type="entry name" value="PKS_dehydratase_sf"/>
</dbReference>
<gene>
    <name evidence="8" type="ORF">EWH70_23230</name>
</gene>
<evidence type="ECO:0000256" key="1">
    <source>
        <dbReference type="ARBA" id="ARBA00022450"/>
    </source>
</evidence>
<dbReference type="SMART" id="SM00823">
    <property type="entry name" value="PKS_PP"/>
    <property type="match status" value="1"/>
</dbReference>
<evidence type="ECO:0000313" key="8">
    <source>
        <dbReference type="EMBL" id="RZQ61535.1"/>
    </source>
</evidence>
<evidence type="ECO:0000256" key="2">
    <source>
        <dbReference type="ARBA" id="ARBA00022553"/>
    </source>
</evidence>
<dbReference type="SMART" id="SM00825">
    <property type="entry name" value="PKS_KS"/>
    <property type="match status" value="1"/>
</dbReference>
<dbReference type="InterPro" id="IPR020807">
    <property type="entry name" value="PKS_DH"/>
</dbReference>
<dbReference type="Pfam" id="PF00698">
    <property type="entry name" value="Acyl_transf_1"/>
    <property type="match status" value="1"/>
</dbReference>
<evidence type="ECO:0000259" key="6">
    <source>
        <dbReference type="PROSITE" id="PS52004"/>
    </source>
</evidence>
<dbReference type="SUPFAM" id="SSF55048">
    <property type="entry name" value="Probable ACP-binding domain of malonyl-CoA ACP transacylase"/>
    <property type="match status" value="1"/>
</dbReference>
<dbReference type="InterPro" id="IPR032821">
    <property type="entry name" value="PKS_assoc"/>
</dbReference>
<dbReference type="PROSITE" id="PS52019">
    <property type="entry name" value="PKS_MFAS_DH"/>
    <property type="match status" value="1"/>
</dbReference>
<dbReference type="InterPro" id="IPR016036">
    <property type="entry name" value="Malonyl_transacylase_ACP-bd"/>
</dbReference>
<dbReference type="InterPro" id="IPR057326">
    <property type="entry name" value="KR_dom"/>
</dbReference>
<feature type="active site" description="Proton donor; for dehydratase activity" evidence="4">
    <location>
        <position position="1062"/>
    </location>
</feature>
<dbReference type="Gene3D" id="3.30.70.3290">
    <property type="match status" value="1"/>
</dbReference>
<dbReference type="Proteomes" id="UP000292003">
    <property type="component" value="Unassembled WGS sequence"/>
</dbReference>
<dbReference type="GO" id="GO:0071770">
    <property type="term" value="P:DIM/DIP cell wall layer assembly"/>
    <property type="evidence" value="ECO:0007669"/>
    <property type="project" value="TreeGrafter"/>
</dbReference>